<dbReference type="EMBL" id="KT875765">
    <property type="protein sequence ID" value="AOV87046.1"/>
    <property type="molecule type" value="mRNA"/>
</dbReference>
<sequence length="237" mass="27304">MVLIMSNYILALVLAVVSVDGSVGGLQGELSEKELLGLADMYHHSKAISKRSLRNTGDMDDHRYHKRHMFPDYKHCCGETDSRNNIRRKEAWTVVKDCVEQVKTKSNELEEFVNPITDEFSCERLKQEKNRHYCIADCVLKNTEALKDGTVNRDKAKEFFTKGISAEWLKEIAENAVEKCAEQKVFTSNGEQLDCSPQAVNLKHCFWKEMILTCPKEHFKKSPYCSRVKEAFEEMEN</sequence>
<dbReference type="InterPro" id="IPR036728">
    <property type="entry name" value="PBP_GOBP_sf"/>
</dbReference>
<protein>
    <submittedName>
        <fullName evidence="6">Odorant-binding protein 29</fullName>
    </submittedName>
</protein>
<comment type="subcellular location">
    <subcellularLocation>
        <location evidence="1">Secreted</location>
    </subcellularLocation>
</comment>
<dbReference type="InterPro" id="IPR054577">
    <property type="entry name" value="OBP47-like_dom"/>
</dbReference>
<evidence type="ECO:0000259" key="5">
    <source>
        <dbReference type="Pfam" id="PF22651"/>
    </source>
</evidence>
<feature type="signal peptide" evidence="4">
    <location>
        <begin position="1"/>
        <end position="15"/>
    </location>
</feature>
<evidence type="ECO:0000256" key="1">
    <source>
        <dbReference type="ARBA" id="ARBA00004613"/>
    </source>
</evidence>
<evidence type="ECO:0000256" key="2">
    <source>
        <dbReference type="ARBA" id="ARBA00008098"/>
    </source>
</evidence>
<dbReference type="OrthoDB" id="6622484at2759"/>
<accession>A0A1L2JGQ9</accession>
<reference evidence="6" key="2">
    <citation type="journal article" date="2016" name="Insect Mol. Biol.">
        <title>Identification and expression profile of odorant-binding proteins in Halyomorpha halys (Hemiptera: Pentatomidae).</title>
        <authorList>
            <person name="Paula D.P."/>
            <person name="Togawa R.C."/>
            <person name="Costa M.M."/>
            <person name="Grynberg P."/>
            <person name="Martins N.F."/>
            <person name="Andow D.A."/>
        </authorList>
    </citation>
    <scope>NUCLEOTIDE SEQUENCE</scope>
</reference>
<evidence type="ECO:0000313" key="6">
    <source>
        <dbReference type="EMBL" id="AOV87046.1"/>
    </source>
</evidence>
<evidence type="ECO:0000256" key="3">
    <source>
        <dbReference type="ARBA" id="ARBA00022525"/>
    </source>
</evidence>
<reference evidence="6" key="1">
    <citation type="submission" date="2015-10" db="EMBL/GenBank/DDBJ databases">
        <authorList>
            <person name="Gilbert D.G."/>
        </authorList>
    </citation>
    <scope>NUCLEOTIDE SEQUENCE</scope>
</reference>
<dbReference type="AlphaFoldDB" id="A0A1L2JGQ9"/>
<dbReference type="SUPFAM" id="SSF47565">
    <property type="entry name" value="Insect pheromone/odorant-binding proteins"/>
    <property type="match status" value="1"/>
</dbReference>
<dbReference type="InterPro" id="IPR052295">
    <property type="entry name" value="Odorant-binding_protein"/>
</dbReference>
<keyword evidence="4" id="KW-0732">Signal</keyword>
<organism evidence="6">
    <name type="scientific">Halyomorpha halys</name>
    <name type="common">Brown marmorated stink bug</name>
    <name type="synonym">Pentatoma halys</name>
    <dbReference type="NCBI Taxonomy" id="286706"/>
    <lineage>
        <taxon>Eukaryota</taxon>
        <taxon>Metazoa</taxon>
        <taxon>Ecdysozoa</taxon>
        <taxon>Arthropoda</taxon>
        <taxon>Hexapoda</taxon>
        <taxon>Insecta</taxon>
        <taxon>Pterygota</taxon>
        <taxon>Neoptera</taxon>
        <taxon>Paraneoptera</taxon>
        <taxon>Hemiptera</taxon>
        <taxon>Heteroptera</taxon>
        <taxon>Panheteroptera</taxon>
        <taxon>Pentatomomorpha</taxon>
        <taxon>Pentatomoidea</taxon>
        <taxon>Pentatomidae</taxon>
        <taxon>Pentatominae</taxon>
        <taxon>Halyomorpha</taxon>
    </lineage>
</organism>
<dbReference type="PANTHER" id="PTHR21066">
    <property type="entry name" value="ODORANT-BINDING PROTEIN 59A-RELATED"/>
    <property type="match status" value="1"/>
</dbReference>
<dbReference type="PANTHER" id="PTHR21066:SF17">
    <property type="entry name" value="AGAP011368-PA"/>
    <property type="match status" value="1"/>
</dbReference>
<keyword evidence="3" id="KW-0964">Secreted</keyword>
<dbReference type="GO" id="GO:0005549">
    <property type="term" value="F:odorant binding"/>
    <property type="evidence" value="ECO:0007669"/>
    <property type="project" value="InterPro"/>
</dbReference>
<comment type="similarity">
    <text evidence="2">Belongs to the PBP/GOBP family.</text>
</comment>
<dbReference type="Pfam" id="PF22651">
    <property type="entry name" value="OBP47_like"/>
    <property type="match status" value="1"/>
</dbReference>
<dbReference type="Gene3D" id="1.10.238.270">
    <property type="match status" value="1"/>
</dbReference>
<feature type="chain" id="PRO_5012001311" evidence="4">
    <location>
        <begin position="16"/>
        <end position="237"/>
    </location>
</feature>
<dbReference type="GO" id="GO:0005576">
    <property type="term" value="C:extracellular region"/>
    <property type="evidence" value="ECO:0007669"/>
    <property type="project" value="UniProtKB-SubCell"/>
</dbReference>
<proteinExistence type="evidence at transcript level"/>
<feature type="domain" description="OBP47-like" evidence="5">
    <location>
        <begin position="130"/>
        <end position="230"/>
    </location>
</feature>
<evidence type="ECO:0000256" key="4">
    <source>
        <dbReference type="SAM" id="SignalP"/>
    </source>
</evidence>
<name>A0A1L2JGQ9_HALHY</name>